<accession>T1GVN2</accession>
<dbReference type="STRING" id="36166.T1GVN2"/>
<sequence>MLFPGVFQHWGNVRNWSALETYLKRVQRSSIYPNSDMAELTPTAWDLIINPHGGLSEMADNVNLRVSELYEKELANEANIISVDFIRGTRIVEFAVKINSQKSVKKH</sequence>
<keyword evidence="2" id="KW-1185">Reference proteome</keyword>
<evidence type="ECO:0000313" key="2">
    <source>
        <dbReference type="Proteomes" id="UP000015102"/>
    </source>
</evidence>
<dbReference type="Proteomes" id="UP000015102">
    <property type="component" value="Unassembled WGS sequence"/>
</dbReference>
<organism evidence="1 2">
    <name type="scientific">Megaselia scalaris</name>
    <name type="common">Humpbacked fly</name>
    <name type="synonym">Phora scalaris</name>
    <dbReference type="NCBI Taxonomy" id="36166"/>
    <lineage>
        <taxon>Eukaryota</taxon>
        <taxon>Metazoa</taxon>
        <taxon>Ecdysozoa</taxon>
        <taxon>Arthropoda</taxon>
        <taxon>Hexapoda</taxon>
        <taxon>Insecta</taxon>
        <taxon>Pterygota</taxon>
        <taxon>Neoptera</taxon>
        <taxon>Endopterygota</taxon>
        <taxon>Diptera</taxon>
        <taxon>Brachycera</taxon>
        <taxon>Muscomorpha</taxon>
        <taxon>Platypezoidea</taxon>
        <taxon>Phoridae</taxon>
        <taxon>Megaseliini</taxon>
        <taxon>Megaselia</taxon>
    </lineage>
</organism>
<dbReference type="EMBL" id="CAQQ02124111">
    <property type="status" value="NOT_ANNOTATED_CDS"/>
    <property type="molecule type" value="Genomic_DNA"/>
</dbReference>
<name>T1GVN2_MEGSC</name>
<dbReference type="HOGENOM" id="CLU_2212941_0_0_1"/>
<dbReference type="AlphaFoldDB" id="T1GVN2"/>
<evidence type="ECO:0000313" key="1">
    <source>
        <dbReference type="EnsemblMetazoa" id="MESCA007843-PA"/>
    </source>
</evidence>
<proteinExistence type="predicted"/>
<protein>
    <submittedName>
        <fullName evidence="1">Uncharacterized protein</fullName>
    </submittedName>
</protein>
<dbReference type="EnsemblMetazoa" id="MESCA007843-RA">
    <property type="protein sequence ID" value="MESCA007843-PA"/>
    <property type="gene ID" value="MESCA007843"/>
</dbReference>
<reference evidence="2" key="1">
    <citation type="submission" date="2013-02" db="EMBL/GenBank/DDBJ databases">
        <authorList>
            <person name="Hughes D."/>
        </authorList>
    </citation>
    <scope>NUCLEOTIDE SEQUENCE</scope>
    <source>
        <strain>Durham</strain>
        <strain evidence="2">NC isolate 2 -- Noor lab</strain>
    </source>
</reference>
<reference evidence="1" key="2">
    <citation type="submission" date="2015-06" db="UniProtKB">
        <authorList>
            <consortium name="EnsemblMetazoa"/>
        </authorList>
    </citation>
    <scope>IDENTIFICATION</scope>
</reference>
<dbReference type="OMA" id="NRWFRED"/>